<dbReference type="PROSITE" id="PS51012">
    <property type="entry name" value="ABC_TM2"/>
    <property type="match status" value="1"/>
</dbReference>
<evidence type="ECO:0000256" key="7">
    <source>
        <dbReference type="ARBA" id="ARBA00023136"/>
    </source>
</evidence>
<evidence type="ECO:0000313" key="10">
    <source>
        <dbReference type="EMBL" id="KPD02806.1"/>
    </source>
</evidence>
<dbReference type="Gene3D" id="3.40.1710.10">
    <property type="entry name" value="abc type-2 transporter like domain"/>
    <property type="match status" value="1"/>
</dbReference>
<feature type="transmembrane region" description="Helical" evidence="8">
    <location>
        <begin position="176"/>
        <end position="201"/>
    </location>
</feature>
<name>A0A0N0ZA43_9GAMM</name>
<dbReference type="PANTHER" id="PTHR30294:SF47">
    <property type="entry name" value="INNER MEMBRANE TRANSPORT PERMEASE YHHJ"/>
    <property type="match status" value="1"/>
</dbReference>
<accession>A0A0N0ZA43</accession>
<evidence type="ECO:0000259" key="9">
    <source>
        <dbReference type="PROSITE" id="PS51012"/>
    </source>
</evidence>
<keyword evidence="7 8" id="KW-0472">Membrane</keyword>
<feature type="transmembrane region" description="Helical" evidence="8">
    <location>
        <begin position="345"/>
        <end position="366"/>
    </location>
</feature>
<reference evidence="10 11" key="1">
    <citation type="submission" date="2015-07" db="EMBL/GenBank/DDBJ databases">
        <title>ATOL: Assembling a taxonomically balanced genome-scale reconstruction of the evolutionary history of the Enterobacteriaceae.</title>
        <authorList>
            <person name="Plunkett G.III."/>
            <person name="Neeno-Eckwall E.C."/>
            <person name="Glasner J.D."/>
            <person name="Perna N.T."/>
        </authorList>
    </citation>
    <scope>NUCLEOTIDE SEQUENCE [LARGE SCALE GENOMIC DNA]</scope>
    <source>
        <strain evidence="10 11">ATCC 35017</strain>
    </source>
</reference>
<comment type="subcellular location">
    <subcellularLocation>
        <location evidence="1">Cell membrane</location>
        <topology evidence="1">Multi-pass membrane protein</topology>
    </subcellularLocation>
</comment>
<dbReference type="AlphaFoldDB" id="A0A0N0ZA43"/>
<keyword evidence="4" id="KW-1003">Cell membrane</keyword>
<evidence type="ECO:0000256" key="5">
    <source>
        <dbReference type="ARBA" id="ARBA00022692"/>
    </source>
</evidence>
<gene>
    <name evidence="10" type="ORF">M992_1963</name>
</gene>
<feature type="transmembrane region" description="Helical" evidence="8">
    <location>
        <begin position="25"/>
        <end position="44"/>
    </location>
</feature>
<feature type="domain" description="ABC transmembrane type-2" evidence="9">
    <location>
        <begin position="135"/>
        <end position="371"/>
    </location>
</feature>
<evidence type="ECO:0000256" key="6">
    <source>
        <dbReference type="ARBA" id="ARBA00022989"/>
    </source>
</evidence>
<evidence type="ECO:0000313" key="11">
    <source>
        <dbReference type="Proteomes" id="UP000053226"/>
    </source>
</evidence>
<dbReference type="InterPro" id="IPR047817">
    <property type="entry name" value="ABC2_TM_bact-type"/>
</dbReference>
<feature type="transmembrane region" description="Helical" evidence="8">
    <location>
        <begin position="289"/>
        <end position="308"/>
    </location>
</feature>
<feature type="transmembrane region" description="Helical" evidence="8">
    <location>
        <begin position="227"/>
        <end position="246"/>
    </location>
</feature>
<evidence type="ECO:0000256" key="4">
    <source>
        <dbReference type="ARBA" id="ARBA00022475"/>
    </source>
</evidence>
<comment type="caution">
    <text evidence="10">The sequence shown here is derived from an EMBL/GenBank/DDBJ whole genome shotgun (WGS) entry which is preliminary data.</text>
</comment>
<dbReference type="GO" id="GO:0140359">
    <property type="term" value="F:ABC-type transporter activity"/>
    <property type="evidence" value="ECO:0007669"/>
    <property type="project" value="InterPro"/>
</dbReference>
<proteinExistence type="inferred from homology"/>
<comment type="similarity">
    <text evidence="2">Belongs to the ABC-2 integral membrane protein family.</text>
</comment>
<keyword evidence="11" id="KW-1185">Reference proteome</keyword>
<dbReference type="PANTHER" id="PTHR30294">
    <property type="entry name" value="MEMBRANE COMPONENT OF ABC TRANSPORTER YHHJ-RELATED"/>
    <property type="match status" value="1"/>
</dbReference>
<protein>
    <submittedName>
        <fullName evidence="10">Permease component of an ABC superfamily transporter</fullName>
    </submittedName>
</protein>
<evidence type="ECO:0000256" key="1">
    <source>
        <dbReference type="ARBA" id="ARBA00004651"/>
    </source>
</evidence>
<dbReference type="Pfam" id="PF12698">
    <property type="entry name" value="ABC2_membrane_3"/>
    <property type="match status" value="1"/>
</dbReference>
<keyword evidence="3" id="KW-0813">Transport</keyword>
<evidence type="ECO:0000256" key="3">
    <source>
        <dbReference type="ARBA" id="ARBA00022448"/>
    </source>
</evidence>
<feature type="transmembrane region" description="Helical" evidence="8">
    <location>
        <begin position="258"/>
        <end position="283"/>
    </location>
</feature>
<organism evidence="10 11">
    <name type="scientific">Moellerella wisconsensis ATCC 35017</name>
    <dbReference type="NCBI Taxonomy" id="1354267"/>
    <lineage>
        <taxon>Bacteria</taxon>
        <taxon>Pseudomonadati</taxon>
        <taxon>Pseudomonadota</taxon>
        <taxon>Gammaproteobacteria</taxon>
        <taxon>Enterobacterales</taxon>
        <taxon>Morganellaceae</taxon>
        <taxon>Moellerella</taxon>
    </lineage>
</organism>
<dbReference type="EMBL" id="LGAA01000018">
    <property type="protein sequence ID" value="KPD02806.1"/>
    <property type="molecule type" value="Genomic_DNA"/>
</dbReference>
<keyword evidence="6 8" id="KW-1133">Transmembrane helix</keyword>
<evidence type="ECO:0000256" key="2">
    <source>
        <dbReference type="ARBA" id="ARBA00007783"/>
    </source>
</evidence>
<keyword evidence="5 8" id="KW-0812">Transmembrane</keyword>
<dbReference type="GO" id="GO:0005886">
    <property type="term" value="C:plasma membrane"/>
    <property type="evidence" value="ECO:0007669"/>
    <property type="project" value="UniProtKB-SubCell"/>
</dbReference>
<evidence type="ECO:0000256" key="8">
    <source>
        <dbReference type="SAM" id="Phobius"/>
    </source>
</evidence>
<dbReference type="InterPro" id="IPR013525">
    <property type="entry name" value="ABC2_TM"/>
</dbReference>
<sequence>MVIRTLQNIFNLGMKELRSLSRDKAMLGLIIFAFTVSIYSSATVTPGSLHNAPIAIADQDKSQLSTRIVNSFYAPFFQMPADIVPEQIDGLLDRGTYTFALDIPPNFQRDVLAGRQPEIQVNIDATRMSQAFLGNSYIQNIVQGEVTEFLAKTRNNSVLPVDLEVRMRFNPNLTQSWFGSVMAIINNITMLSIVLTGAALIREREHGTIEHLLVMPVTPFEIMLSKIWSMGLVVLLASVISLILVVKTLLHVPIEGSILLFICGVALSLFATTSIGIFMGTIARSMPQFGLLMILVLLPLNMLSGGMTARESMPQLVQDIMLTMPTTHFVSLAQAILYRGADFSIVWPQFIILFIIGAVFFIFALLRFRKTISSMA</sequence>
<dbReference type="InterPro" id="IPR051449">
    <property type="entry name" value="ABC-2_transporter_component"/>
</dbReference>
<dbReference type="Proteomes" id="UP000053226">
    <property type="component" value="Unassembled WGS sequence"/>
</dbReference>